<evidence type="ECO:0000256" key="8">
    <source>
        <dbReference type="SAM" id="MobiDB-lite"/>
    </source>
</evidence>
<evidence type="ECO:0000256" key="7">
    <source>
        <dbReference type="ARBA" id="ARBA00023242"/>
    </source>
</evidence>
<keyword evidence="12" id="KW-1185">Reference proteome</keyword>
<feature type="chain" id="PRO_5045869873" description="Xylanolytic transcriptional activator regulatory domain-containing protein" evidence="9">
    <location>
        <begin position="29"/>
        <end position="628"/>
    </location>
</feature>
<evidence type="ECO:0000256" key="5">
    <source>
        <dbReference type="ARBA" id="ARBA00023125"/>
    </source>
</evidence>
<dbReference type="CDD" id="cd12148">
    <property type="entry name" value="fungal_TF_MHR"/>
    <property type="match status" value="1"/>
</dbReference>
<keyword evidence="5" id="KW-0238">DNA-binding</keyword>
<evidence type="ECO:0000259" key="10">
    <source>
        <dbReference type="SMART" id="SM00906"/>
    </source>
</evidence>
<dbReference type="Pfam" id="PF04082">
    <property type="entry name" value="Fungal_trans"/>
    <property type="match status" value="1"/>
</dbReference>
<feature type="region of interest" description="Disordered" evidence="8">
    <location>
        <begin position="88"/>
        <end position="128"/>
    </location>
</feature>
<comment type="caution">
    <text evidence="11">The sequence shown here is derived from an EMBL/GenBank/DDBJ whole genome shotgun (WGS) entry which is preliminary data.</text>
</comment>
<keyword evidence="6" id="KW-0804">Transcription</keyword>
<dbReference type="SMART" id="SM00906">
    <property type="entry name" value="Fungal_trans"/>
    <property type="match status" value="1"/>
</dbReference>
<accession>A0ABR1S7X3</accession>
<keyword evidence="3" id="KW-0862">Zinc</keyword>
<dbReference type="InterPro" id="IPR052202">
    <property type="entry name" value="Yeast_MetPath_Reg"/>
</dbReference>
<evidence type="ECO:0000256" key="4">
    <source>
        <dbReference type="ARBA" id="ARBA00023015"/>
    </source>
</evidence>
<dbReference type="EMBL" id="JAQQWI010000007">
    <property type="protein sequence ID" value="KAK8027480.1"/>
    <property type="molecule type" value="Genomic_DNA"/>
</dbReference>
<feature type="signal peptide" evidence="9">
    <location>
        <begin position="1"/>
        <end position="28"/>
    </location>
</feature>
<organism evidence="11 12">
    <name type="scientific">Apiospora marii</name>
    <dbReference type="NCBI Taxonomy" id="335849"/>
    <lineage>
        <taxon>Eukaryota</taxon>
        <taxon>Fungi</taxon>
        <taxon>Dikarya</taxon>
        <taxon>Ascomycota</taxon>
        <taxon>Pezizomycotina</taxon>
        <taxon>Sordariomycetes</taxon>
        <taxon>Xylariomycetidae</taxon>
        <taxon>Amphisphaeriales</taxon>
        <taxon>Apiosporaceae</taxon>
        <taxon>Apiospora</taxon>
    </lineage>
</organism>
<comment type="subcellular location">
    <subcellularLocation>
        <location evidence="1">Nucleus</location>
    </subcellularLocation>
</comment>
<feature type="domain" description="Xylanolytic transcriptional activator regulatory" evidence="10">
    <location>
        <begin position="326"/>
        <end position="400"/>
    </location>
</feature>
<dbReference type="Proteomes" id="UP001396898">
    <property type="component" value="Unassembled WGS sequence"/>
</dbReference>
<evidence type="ECO:0000313" key="12">
    <source>
        <dbReference type="Proteomes" id="UP001396898"/>
    </source>
</evidence>
<evidence type="ECO:0000256" key="1">
    <source>
        <dbReference type="ARBA" id="ARBA00004123"/>
    </source>
</evidence>
<evidence type="ECO:0000256" key="9">
    <source>
        <dbReference type="SAM" id="SignalP"/>
    </source>
</evidence>
<evidence type="ECO:0000256" key="6">
    <source>
        <dbReference type="ARBA" id="ARBA00023163"/>
    </source>
</evidence>
<sequence>MATSQRTLTYASSVLARVVVFLCRFCAGEIMANLMSQACERCWRRKQKVISPATHYHTCTTAESMSQDYACPYPSTCKIRAITPSPVLFSPASPQQSRDESTSPASDARAGSERRASRSSGSRAVGCRDSIQNEMGSLSLAAMAEFTGEQSSLPRPRPFLSFETLFRSATGVAAGNLSRSDAPNPAANGALGDFHRTLLRQGLQLNSIETKNPFNAYLDISVQCFPFVERNQLVEEYATISQADPGAFDALLADSPGRVVRVYVAVATGILLSPDWRHLETFATALALAAHQHIPRVDESAGELETVQCLIATALFSLFTSLGGSTWHLLGLALSRCVSAGMHRIRVSDAQSDDEEKRGCSRAFWCLYVFDTLISASLDRPFFVRDEDITTMPPSQSSDSSDEFDIFHRSVVQCARLLRDAQQKPVKGALFHFINLRHFRETMPRYSTGFDNGSWMLDNLCSRFCCRTLLEIVSHLTPAQSGTETAMVVEYTEEQFAGFLEILDQNPETQKSCAFMGCDGLLVFRIGVELLCNPLFGKKAGANQPNLTVSQKCLRLLVTVSEKFSSVRCLREILEQLVVCLATGSRHTHADWLSLERRIESSEIPIPRRVQDLIYSLRISTPSSRISS</sequence>
<name>A0ABR1S7X3_9PEZI</name>
<reference evidence="11 12" key="1">
    <citation type="submission" date="2023-01" db="EMBL/GenBank/DDBJ databases">
        <title>Analysis of 21 Apiospora genomes using comparative genomics revels a genus with tremendous synthesis potential of carbohydrate active enzymes and secondary metabolites.</title>
        <authorList>
            <person name="Sorensen T."/>
        </authorList>
    </citation>
    <scope>NUCLEOTIDE SEQUENCE [LARGE SCALE GENOMIC DNA]</scope>
    <source>
        <strain evidence="11 12">CBS 20057</strain>
    </source>
</reference>
<evidence type="ECO:0000313" key="11">
    <source>
        <dbReference type="EMBL" id="KAK8027480.1"/>
    </source>
</evidence>
<dbReference type="PANTHER" id="PTHR47782:SF14">
    <property type="entry name" value="ZN(II)2CYS6 TRANSCRIPTION FACTOR (EUROFUNG)"/>
    <property type="match status" value="1"/>
</dbReference>
<gene>
    <name evidence="11" type="ORF">PG991_004536</name>
</gene>
<evidence type="ECO:0000256" key="3">
    <source>
        <dbReference type="ARBA" id="ARBA00022833"/>
    </source>
</evidence>
<evidence type="ECO:0000256" key="2">
    <source>
        <dbReference type="ARBA" id="ARBA00022723"/>
    </source>
</evidence>
<keyword evidence="2" id="KW-0479">Metal-binding</keyword>
<proteinExistence type="predicted"/>
<keyword evidence="4" id="KW-0805">Transcription regulation</keyword>
<dbReference type="PANTHER" id="PTHR47782">
    <property type="entry name" value="ZN(II)2CYS6 TRANSCRIPTION FACTOR (EUROFUNG)-RELATED"/>
    <property type="match status" value="1"/>
</dbReference>
<protein>
    <recommendedName>
        <fullName evidence="10">Xylanolytic transcriptional activator regulatory domain-containing protein</fullName>
    </recommendedName>
</protein>
<keyword evidence="9" id="KW-0732">Signal</keyword>
<keyword evidence="7" id="KW-0539">Nucleus</keyword>
<dbReference type="InterPro" id="IPR007219">
    <property type="entry name" value="XnlR_reg_dom"/>
</dbReference>